<reference evidence="2" key="1">
    <citation type="submission" date="2021-02" db="EMBL/GenBank/DDBJ databases">
        <authorList>
            <person name="Dougan E. K."/>
            <person name="Rhodes N."/>
            <person name="Thang M."/>
            <person name="Chan C."/>
        </authorList>
    </citation>
    <scope>NUCLEOTIDE SEQUENCE</scope>
</reference>
<dbReference type="Proteomes" id="UP000649617">
    <property type="component" value="Unassembled WGS sequence"/>
</dbReference>
<sequence length="312" mass="35904">MVEPTTDRHFDNHRFDNYTDWLDRETRKRNRQGGRHIGYGFPVPKPPQPPRPERPFWVQEQSMTSGLMVTRKYNQTETSYQTVATRADPHHFPNYIDVKDADHYKDHRRRNCHCDPDRWVVDPKLRAAVPDAKVEQFLRAERGETRTYPDPEILSILFGDEVKPKKESFKELNVDLSCLDLPVQEGGPVRGRQKFVERKNFMPEPVPPKEEVEEEEARKGWNWCTGGRKLLDTSGDWSEQKATLHRSQSIPQALGGASLLPGANGAEASPFHGLATRRFGEDSGWDGRMRGSTLARRNWAGTCPDKDTKMRV</sequence>
<keyword evidence="3" id="KW-1185">Reference proteome</keyword>
<accession>A0A812WVU8</accession>
<dbReference type="AlphaFoldDB" id="A0A812WVU8"/>
<comment type="caution">
    <text evidence="2">The sequence shown here is derived from an EMBL/GenBank/DDBJ whole genome shotgun (WGS) entry which is preliminary data.</text>
</comment>
<protein>
    <submittedName>
        <fullName evidence="2">Uncharacterized protein</fullName>
    </submittedName>
</protein>
<evidence type="ECO:0000313" key="2">
    <source>
        <dbReference type="EMBL" id="CAE7705490.1"/>
    </source>
</evidence>
<organism evidence="2 3">
    <name type="scientific">Symbiodinium pilosum</name>
    <name type="common">Dinoflagellate</name>
    <dbReference type="NCBI Taxonomy" id="2952"/>
    <lineage>
        <taxon>Eukaryota</taxon>
        <taxon>Sar</taxon>
        <taxon>Alveolata</taxon>
        <taxon>Dinophyceae</taxon>
        <taxon>Suessiales</taxon>
        <taxon>Symbiodiniaceae</taxon>
        <taxon>Symbiodinium</taxon>
    </lineage>
</organism>
<dbReference type="OrthoDB" id="10383299at2759"/>
<evidence type="ECO:0000313" key="3">
    <source>
        <dbReference type="Proteomes" id="UP000649617"/>
    </source>
</evidence>
<gene>
    <name evidence="2" type="ORF">SPIL2461_LOCUS19908</name>
</gene>
<feature type="region of interest" description="Disordered" evidence="1">
    <location>
        <begin position="28"/>
        <end position="51"/>
    </location>
</feature>
<evidence type="ECO:0000256" key="1">
    <source>
        <dbReference type="SAM" id="MobiDB-lite"/>
    </source>
</evidence>
<proteinExistence type="predicted"/>
<dbReference type="EMBL" id="CAJNIZ010044942">
    <property type="protein sequence ID" value="CAE7705490.1"/>
    <property type="molecule type" value="Genomic_DNA"/>
</dbReference>
<name>A0A812WVU8_SYMPI</name>